<gene>
    <name evidence="1" type="ORF">CF386_12150</name>
</gene>
<dbReference type="InterPro" id="IPR036182">
    <property type="entry name" value="PCuAC_sf"/>
</dbReference>
<organism evidence="1 2">
    <name type="scientific">Paraphotobacterium marinum</name>
    <dbReference type="NCBI Taxonomy" id="1755811"/>
    <lineage>
        <taxon>Bacteria</taxon>
        <taxon>Pseudomonadati</taxon>
        <taxon>Pseudomonadota</taxon>
        <taxon>Gammaproteobacteria</taxon>
        <taxon>Vibrionales</taxon>
        <taxon>Vibrionaceae</taxon>
        <taxon>Paraphotobacterium</taxon>
    </lineage>
</organism>
<dbReference type="Proteomes" id="UP000242175">
    <property type="component" value="Chromosome small"/>
</dbReference>
<sequence length="157" mass="17817">MKKLSIYLIFTLLFSFPLYAAKGISIIDPYAFSTSSKDKVGGIYLKIKNLTKSKLRLVKVKSTIAKNIEIHKTFKQNNVFKMAQIPYLQIGSNQEITLKPGSYHLMLIGLKKQLKVADTFHISLIFNNGDIKNVAVKVKNRKVTSISPDDYDHHHAH</sequence>
<dbReference type="OrthoDB" id="9796962at2"/>
<dbReference type="RefSeq" id="WP_089074695.1">
    <property type="nucleotide sequence ID" value="NZ_CBCSAM010000003.1"/>
</dbReference>
<dbReference type="SUPFAM" id="SSF110087">
    <property type="entry name" value="DR1885-like metal-binding protein"/>
    <property type="match status" value="1"/>
</dbReference>
<accession>A0A220VHE7</accession>
<dbReference type="InterPro" id="IPR007410">
    <property type="entry name" value="LpqE-like"/>
</dbReference>
<dbReference type="EMBL" id="CP022356">
    <property type="protein sequence ID" value="ASK79787.1"/>
    <property type="molecule type" value="Genomic_DNA"/>
</dbReference>
<evidence type="ECO:0008006" key="3">
    <source>
        <dbReference type="Google" id="ProtNLM"/>
    </source>
</evidence>
<dbReference type="InterPro" id="IPR058248">
    <property type="entry name" value="Lxx211020-like"/>
</dbReference>
<dbReference type="Pfam" id="PF04314">
    <property type="entry name" value="PCuAC"/>
    <property type="match status" value="1"/>
</dbReference>
<dbReference type="Gene3D" id="2.60.40.1890">
    <property type="entry name" value="PCu(A)C copper chaperone"/>
    <property type="match status" value="1"/>
</dbReference>
<dbReference type="KEGG" id="pmai:CF386_12150"/>
<name>A0A220VHE7_9GAMM</name>
<dbReference type="PANTHER" id="PTHR36302">
    <property type="entry name" value="BLR7088 PROTEIN"/>
    <property type="match status" value="1"/>
</dbReference>
<protein>
    <recommendedName>
        <fullName evidence="3">Copper chaperone PCu(A)C</fullName>
    </recommendedName>
</protein>
<dbReference type="PANTHER" id="PTHR36302:SF1">
    <property type="entry name" value="COPPER CHAPERONE PCU(A)C"/>
    <property type="match status" value="1"/>
</dbReference>
<reference evidence="1 2" key="1">
    <citation type="journal article" date="2016" name="Int. J. Syst. Evol. Microbiol.">
        <title>Paraphotobacterium marinum gen. nov., sp. nov., a member of the family Vibrionaceae, isolated from surface seawater.</title>
        <authorList>
            <person name="Huang Z."/>
            <person name="Dong C."/>
            <person name="Shao Z."/>
        </authorList>
    </citation>
    <scope>NUCLEOTIDE SEQUENCE [LARGE SCALE GENOMIC DNA]</scope>
    <source>
        <strain evidence="1 2">NSCS20N07D</strain>
    </source>
</reference>
<evidence type="ECO:0000313" key="2">
    <source>
        <dbReference type="Proteomes" id="UP000242175"/>
    </source>
</evidence>
<proteinExistence type="predicted"/>
<dbReference type="AlphaFoldDB" id="A0A220VHE7"/>
<keyword evidence="2" id="KW-1185">Reference proteome</keyword>
<evidence type="ECO:0000313" key="1">
    <source>
        <dbReference type="EMBL" id="ASK79787.1"/>
    </source>
</evidence>